<dbReference type="EMBL" id="VANP01000013">
    <property type="protein sequence ID" value="TLP54620.1"/>
    <property type="molecule type" value="Genomic_DNA"/>
</dbReference>
<dbReference type="AlphaFoldDB" id="A0A5R8YME5"/>
<comment type="caution">
    <text evidence="2">The sequence shown here is derived from an EMBL/GenBank/DDBJ whole genome shotgun (WGS) entry which is preliminary data.</text>
</comment>
<keyword evidence="1" id="KW-0472">Membrane</keyword>
<feature type="transmembrane region" description="Helical" evidence="1">
    <location>
        <begin position="100"/>
        <end position="122"/>
    </location>
</feature>
<keyword evidence="1" id="KW-1133">Transmembrane helix</keyword>
<protein>
    <submittedName>
        <fullName evidence="2">Uncharacterized protein</fullName>
    </submittedName>
</protein>
<keyword evidence="1" id="KW-0812">Transmembrane</keyword>
<accession>A0A5R8YME5</accession>
<dbReference type="Proteomes" id="UP000309033">
    <property type="component" value="Unassembled WGS sequence"/>
</dbReference>
<gene>
    <name evidence="2" type="ORF">FED44_28175</name>
</gene>
<evidence type="ECO:0000256" key="1">
    <source>
        <dbReference type="SAM" id="Phobius"/>
    </source>
</evidence>
<sequence>MRSGAWPRGLWAIPVLCGAAVVAGVALTAAAPAPDTTYLVLDAVAGLTCPAVGVLILSRWRRHPVGRLFCLSGAGLALQALSGGYAAYAQPHGLPGALAAAWVTNWVFFTGFGPLLLLPMLLPDGRLPSPRWRPVLVAAVAGMTVLQVMLMLRDRIWVWGREVPSSFGFVPTRPVAELAFGVVALGLAASGMAALATRVT</sequence>
<organism evidence="2 3">
    <name type="scientific">Microbispora triticiradicis</name>
    <dbReference type="NCBI Taxonomy" id="2200763"/>
    <lineage>
        <taxon>Bacteria</taxon>
        <taxon>Bacillati</taxon>
        <taxon>Actinomycetota</taxon>
        <taxon>Actinomycetes</taxon>
        <taxon>Streptosporangiales</taxon>
        <taxon>Streptosporangiaceae</taxon>
        <taxon>Microbispora</taxon>
    </lineage>
</organism>
<evidence type="ECO:0000313" key="2">
    <source>
        <dbReference type="EMBL" id="TLP54620.1"/>
    </source>
</evidence>
<proteinExistence type="predicted"/>
<name>A0A5R8YME5_9ACTN</name>
<feature type="transmembrane region" description="Helical" evidence="1">
    <location>
        <begin position="134"/>
        <end position="152"/>
    </location>
</feature>
<evidence type="ECO:0000313" key="3">
    <source>
        <dbReference type="Proteomes" id="UP000309033"/>
    </source>
</evidence>
<keyword evidence="3" id="KW-1185">Reference proteome</keyword>
<feature type="transmembrane region" description="Helical" evidence="1">
    <location>
        <begin position="178"/>
        <end position="197"/>
    </location>
</feature>
<feature type="transmembrane region" description="Helical" evidence="1">
    <location>
        <begin position="38"/>
        <end position="57"/>
    </location>
</feature>
<reference evidence="2" key="1">
    <citation type="submission" date="2019-05" db="EMBL/GenBank/DDBJ databases">
        <title>Isolation, diversity and antifungal activity of Actinobacteria from wheat.</title>
        <authorList>
            <person name="Yu B."/>
        </authorList>
    </citation>
    <scope>NUCLEOTIDE SEQUENCE [LARGE SCALE GENOMIC DNA]</scope>
    <source>
        <strain evidence="2">NEAU-HEGS1-5</strain>
    </source>
</reference>
<dbReference type="OrthoDB" id="227596at2"/>
<feature type="transmembrane region" description="Helical" evidence="1">
    <location>
        <begin position="69"/>
        <end position="88"/>
    </location>
</feature>